<sequence length="168" mass="17785">MSDIRGFVHTHLLAAVLLSATLAAVLARSGRVDATFFTKSGIVSQIVAQANMIRQKVVACSTLYPSGNNGTGNHISYPGGNDVAVSTLTCPGSGQNLWTGVDGQTLPKAPNGFSDWKYINDTTSVRIYLRATSLPASQSAMQKAFGYFNQTLPEASLLGNDFVLTISL</sequence>
<evidence type="ECO:0000313" key="1">
    <source>
        <dbReference type="EMBL" id="MBZ0158351.1"/>
    </source>
</evidence>
<dbReference type="Proteomes" id="UP000705867">
    <property type="component" value="Unassembled WGS sequence"/>
</dbReference>
<dbReference type="AlphaFoldDB" id="A0A953SH26"/>
<reference evidence="1" key="2">
    <citation type="submission" date="2021-08" db="EMBL/GenBank/DDBJ databases">
        <authorList>
            <person name="Dalcin Martins P."/>
        </authorList>
    </citation>
    <scope>NUCLEOTIDE SEQUENCE</scope>
    <source>
        <strain evidence="1">MAG_39</strain>
    </source>
</reference>
<accession>A0A953SH26</accession>
<gene>
    <name evidence="1" type="ORF">K8I29_19310</name>
</gene>
<name>A0A953SH26_9BACT</name>
<comment type="caution">
    <text evidence="1">The sequence shown here is derived from an EMBL/GenBank/DDBJ whole genome shotgun (WGS) entry which is preliminary data.</text>
</comment>
<reference evidence="1" key="1">
    <citation type="journal article" date="2021" name="bioRxiv">
        <title>Unraveling nitrogen, sulfur and carbon metabolic pathways and microbial community transcriptional responses to substrate deprivation and toxicity stresses in a bioreactor mimicking anoxic brackish coastal sediment conditions.</title>
        <authorList>
            <person name="Martins P.D."/>
            <person name="Echeveste M.J."/>
            <person name="Arshad A."/>
            <person name="Kurth J."/>
            <person name="Ouboter H."/>
            <person name="Jetten M.S.M."/>
            <person name="Welte C.U."/>
        </authorList>
    </citation>
    <scope>NUCLEOTIDE SEQUENCE</scope>
    <source>
        <strain evidence="1">MAG_39</strain>
    </source>
</reference>
<proteinExistence type="predicted"/>
<protein>
    <submittedName>
        <fullName evidence="1">Uncharacterized protein</fullName>
    </submittedName>
</protein>
<dbReference type="EMBL" id="JAIOIV010000148">
    <property type="protein sequence ID" value="MBZ0158351.1"/>
    <property type="molecule type" value="Genomic_DNA"/>
</dbReference>
<organism evidence="1 2">
    <name type="scientific">Candidatus Nitrobium versatile</name>
    <dbReference type="NCBI Taxonomy" id="2884831"/>
    <lineage>
        <taxon>Bacteria</taxon>
        <taxon>Pseudomonadati</taxon>
        <taxon>Nitrospirota</taxon>
        <taxon>Nitrospiria</taxon>
        <taxon>Nitrospirales</taxon>
        <taxon>Nitrospiraceae</taxon>
        <taxon>Candidatus Nitrobium</taxon>
    </lineage>
</organism>
<evidence type="ECO:0000313" key="2">
    <source>
        <dbReference type="Proteomes" id="UP000705867"/>
    </source>
</evidence>